<feature type="domain" description="DUF374" evidence="2">
    <location>
        <begin position="86"/>
        <end position="148"/>
    </location>
</feature>
<dbReference type="EMBL" id="CP010784">
    <property type="protein sequence ID" value="ATF04382.1"/>
    <property type="molecule type" value="Genomic_DNA"/>
</dbReference>
<evidence type="ECO:0000259" key="2">
    <source>
        <dbReference type="Pfam" id="PF04028"/>
    </source>
</evidence>
<evidence type="ECO:0000313" key="3">
    <source>
        <dbReference type="EMBL" id="ATF04382.1"/>
    </source>
</evidence>
<name>A0AAD0EA01_9RHOB</name>
<dbReference type="InterPro" id="IPR007172">
    <property type="entry name" value="DUF374"/>
</dbReference>
<protein>
    <recommendedName>
        <fullName evidence="2">DUF374 domain-containing protein</fullName>
    </recommendedName>
</protein>
<dbReference type="AlphaFoldDB" id="A0AAD0EA01"/>
<reference evidence="3 4" key="1">
    <citation type="journal article" date="2017" name="Front. Microbiol.">
        <title>Phaeobacter piscinae sp. nov., a species of the Roseobacter group and potential aquaculture probiont.</title>
        <authorList>
            <person name="Sonnenschein E.C."/>
            <person name="Phippen C.B.W."/>
            <person name="Nielsen K.F."/>
            <person name="Mateiu R.V."/>
            <person name="Melchiorsen J."/>
            <person name="Gram L."/>
            <person name="Overmann J."/>
            <person name="Freese H.M."/>
        </authorList>
    </citation>
    <scope>NUCLEOTIDE SEQUENCE [LARGE SCALE GENOMIC DNA]</scope>
    <source>
        <strain evidence="3 4">P63</strain>
    </source>
</reference>
<dbReference type="Proteomes" id="UP000217545">
    <property type="component" value="Chromosome"/>
</dbReference>
<proteinExistence type="predicted"/>
<dbReference type="Pfam" id="PF04028">
    <property type="entry name" value="DUF374"/>
    <property type="match status" value="1"/>
</dbReference>
<gene>
    <name evidence="3" type="ORF">PhaeoP63_00267</name>
</gene>
<evidence type="ECO:0000256" key="1">
    <source>
        <dbReference type="SAM" id="MobiDB-lite"/>
    </source>
</evidence>
<organism evidence="3 4">
    <name type="scientific">Phaeobacter gallaeciensis</name>
    <dbReference type="NCBI Taxonomy" id="60890"/>
    <lineage>
        <taxon>Bacteria</taxon>
        <taxon>Pseudomonadati</taxon>
        <taxon>Pseudomonadota</taxon>
        <taxon>Alphaproteobacteria</taxon>
        <taxon>Rhodobacterales</taxon>
        <taxon>Roseobacteraceae</taxon>
        <taxon>Phaeobacter</taxon>
    </lineage>
</organism>
<feature type="compositionally biased region" description="Basic and acidic residues" evidence="1">
    <location>
        <begin position="238"/>
        <end position="248"/>
    </location>
</feature>
<sequence>MTRQRIQKKEPRVSLRKKIADSPKVNRTVETLLAGYVRFAYRTSRWERRGFEEMDACVASGKPVIFVLWHQRLIMAPYLFDTSLGRICALTSAARAGRLAGQILVRLGFETIPMSSHKRHVALSREVLRRTKEGCSIGIAADGPRGPARVSSGVPITWARMTGCRVFTVAFAEKKVMKLPTWDQQMLPLPFSRGVLLCQEWTEEVPKKPTDEEFERLRQSIETSLDTITDAADAATGRSDEDAKTQVS</sequence>
<feature type="region of interest" description="Disordered" evidence="1">
    <location>
        <begin position="225"/>
        <end position="248"/>
    </location>
</feature>
<accession>A0AAD0EA01</accession>
<evidence type="ECO:0000313" key="4">
    <source>
        <dbReference type="Proteomes" id="UP000217545"/>
    </source>
</evidence>
<feature type="compositionally biased region" description="Low complexity" evidence="1">
    <location>
        <begin position="226"/>
        <end position="236"/>
    </location>
</feature>